<dbReference type="OrthoDB" id="2750926at2759"/>
<dbReference type="GeneID" id="18915223"/>
<sequence>MRTSPESCDLAFWVSSIAQLVSWAQVDVLITRRVFVLCPHRYKRATTIVCFILGFVPVGSNILAVGGYRRDYLPHVPGCVKTWIQSAAHFQRNYTMSAYITCFTLLCRDIIVLALTWSITFGLCRTARRIGVAFPTAKYLLYNGVVYFVIILALDVSQMAIFKGTIMTGEILDPLLASVPLILTVRFTMNIGKIETVESEWLATWDSASGPIVFNNVVYAISKEGSYAGASGESDQTSRTTSSARSVESV</sequence>
<protein>
    <recommendedName>
        <fullName evidence="5">G-protein coupled receptors family 1 profile domain-containing protein</fullName>
    </recommendedName>
</protein>
<keyword evidence="2" id="KW-1133">Transmembrane helix</keyword>
<dbReference type="AlphaFoldDB" id="K5X4B2"/>
<gene>
    <name evidence="3" type="ORF">PHACADRAFT_251445</name>
</gene>
<keyword evidence="4" id="KW-1185">Reference proteome</keyword>
<dbReference type="Proteomes" id="UP000008370">
    <property type="component" value="Unassembled WGS sequence"/>
</dbReference>
<dbReference type="HOGENOM" id="CLU_1111709_0_0_1"/>
<proteinExistence type="predicted"/>
<keyword evidence="2" id="KW-0472">Membrane</keyword>
<evidence type="ECO:0008006" key="5">
    <source>
        <dbReference type="Google" id="ProtNLM"/>
    </source>
</evidence>
<dbReference type="KEGG" id="pco:PHACADRAFT_251445"/>
<name>K5X4B2_PHACS</name>
<evidence type="ECO:0000256" key="2">
    <source>
        <dbReference type="SAM" id="Phobius"/>
    </source>
</evidence>
<feature type="compositionally biased region" description="Polar residues" evidence="1">
    <location>
        <begin position="233"/>
        <end position="250"/>
    </location>
</feature>
<reference evidence="3 4" key="1">
    <citation type="journal article" date="2012" name="BMC Genomics">
        <title>Comparative genomics of the white-rot fungi, Phanerochaete carnosa and P. chrysosporium, to elucidate the genetic basis of the distinct wood types they colonize.</title>
        <authorList>
            <person name="Suzuki H."/>
            <person name="MacDonald J."/>
            <person name="Syed K."/>
            <person name="Salamov A."/>
            <person name="Hori C."/>
            <person name="Aerts A."/>
            <person name="Henrissat B."/>
            <person name="Wiebenga A."/>
            <person name="vanKuyk P.A."/>
            <person name="Barry K."/>
            <person name="Lindquist E."/>
            <person name="LaButti K."/>
            <person name="Lapidus A."/>
            <person name="Lucas S."/>
            <person name="Coutinho P."/>
            <person name="Gong Y."/>
            <person name="Samejima M."/>
            <person name="Mahadevan R."/>
            <person name="Abou-Zaid M."/>
            <person name="de Vries R.P."/>
            <person name="Igarashi K."/>
            <person name="Yadav J.S."/>
            <person name="Grigoriev I.V."/>
            <person name="Master E.R."/>
        </authorList>
    </citation>
    <scope>NUCLEOTIDE SEQUENCE [LARGE SCALE GENOMIC DNA]</scope>
    <source>
        <strain evidence="3 4">HHB-10118-sp</strain>
    </source>
</reference>
<feature type="transmembrane region" description="Helical" evidence="2">
    <location>
        <begin position="98"/>
        <end position="124"/>
    </location>
</feature>
<evidence type="ECO:0000256" key="1">
    <source>
        <dbReference type="SAM" id="MobiDB-lite"/>
    </source>
</evidence>
<feature type="transmembrane region" description="Helical" evidence="2">
    <location>
        <begin position="136"/>
        <end position="154"/>
    </location>
</feature>
<feature type="region of interest" description="Disordered" evidence="1">
    <location>
        <begin position="227"/>
        <end position="250"/>
    </location>
</feature>
<dbReference type="EMBL" id="JH930470">
    <property type="protein sequence ID" value="EKM57672.1"/>
    <property type="molecule type" value="Genomic_DNA"/>
</dbReference>
<dbReference type="RefSeq" id="XP_007393019.1">
    <property type="nucleotide sequence ID" value="XM_007392957.1"/>
</dbReference>
<evidence type="ECO:0000313" key="4">
    <source>
        <dbReference type="Proteomes" id="UP000008370"/>
    </source>
</evidence>
<dbReference type="InParanoid" id="K5X4B2"/>
<accession>K5X4B2</accession>
<feature type="transmembrane region" description="Helical" evidence="2">
    <location>
        <begin position="47"/>
        <end position="68"/>
    </location>
</feature>
<keyword evidence="2" id="KW-0812">Transmembrane</keyword>
<evidence type="ECO:0000313" key="3">
    <source>
        <dbReference type="EMBL" id="EKM57672.1"/>
    </source>
</evidence>
<organism evidence="3 4">
    <name type="scientific">Phanerochaete carnosa (strain HHB-10118-sp)</name>
    <name type="common">White-rot fungus</name>
    <name type="synonym">Peniophora carnosa</name>
    <dbReference type="NCBI Taxonomy" id="650164"/>
    <lineage>
        <taxon>Eukaryota</taxon>
        <taxon>Fungi</taxon>
        <taxon>Dikarya</taxon>
        <taxon>Basidiomycota</taxon>
        <taxon>Agaricomycotina</taxon>
        <taxon>Agaricomycetes</taxon>
        <taxon>Polyporales</taxon>
        <taxon>Phanerochaetaceae</taxon>
        <taxon>Phanerochaete</taxon>
    </lineage>
</organism>
<feature type="transmembrane region" description="Helical" evidence="2">
    <location>
        <begin position="12"/>
        <end position="35"/>
    </location>
</feature>